<reference evidence="3 4" key="1">
    <citation type="submission" date="2020-08" db="EMBL/GenBank/DDBJ databases">
        <title>Functional genomics of gut bacteria from endangered species of beetles.</title>
        <authorList>
            <person name="Carlos-Shanley C."/>
        </authorList>
    </citation>
    <scope>NUCLEOTIDE SEQUENCE [LARGE SCALE GENOMIC DNA]</scope>
    <source>
        <strain evidence="3 4">S00151</strain>
    </source>
</reference>
<feature type="chain" id="PRO_5032712567" description="Lipoprotein" evidence="2">
    <location>
        <begin position="25"/>
        <end position="178"/>
    </location>
</feature>
<proteinExistence type="predicted"/>
<dbReference type="EMBL" id="JACHLE010000003">
    <property type="protein sequence ID" value="MBB4807382.1"/>
    <property type="molecule type" value="Genomic_DNA"/>
</dbReference>
<evidence type="ECO:0000313" key="3">
    <source>
        <dbReference type="EMBL" id="MBB4807382.1"/>
    </source>
</evidence>
<feature type="signal peptide" evidence="2">
    <location>
        <begin position="1"/>
        <end position="24"/>
    </location>
</feature>
<keyword evidence="2" id="KW-0732">Signal</keyword>
<feature type="compositionally biased region" description="Polar residues" evidence="1">
    <location>
        <begin position="133"/>
        <end position="162"/>
    </location>
</feature>
<evidence type="ECO:0008006" key="5">
    <source>
        <dbReference type="Google" id="ProtNLM"/>
    </source>
</evidence>
<name>A0A840KKJ1_9FLAO</name>
<feature type="region of interest" description="Disordered" evidence="1">
    <location>
        <begin position="133"/>
        <end position="178"/>
    </location>
</feature>
<dbReference type="RefSeq" id="WP_184190242.1">
    <property type="nucleotide sequence ID" value="NZ_JACHLE010000003.1"/>
</dbReference>
<evidence type="ECO:0000256" key="2">
    <source>
        <dbReference type="SAM" id="SignalP"/>
    </source>
</evidence>
<gene>
    <name evidence="3" type="ORF">HNP38_002686</name>
</gene>
<dbReference type="Proteomes" id="UP000592180">
    <property type="component" value="Unassembled WGS sequence"/>
</dbReference>
<organism evidence="3 4">
    <name type="scientific">Chryseobacterium defluvii</name>
    <dbReference type="NCBI Taxonomy" id="160396"/>
    <lineage>
        <taxon>Bacteria</taxon>
        <taxon>Pseudomonadati</taxon>
        <taxon>Bacteroidota</taxon>
        <taxon>Flavobacteriia</taxon>
        <taxon>Flavobacteriales</taxon>
        <taxon>Weeksellaceae</taxon>
        <taxon>Chryseobacterium group</taxon>
        <taxon>Chryseobacterium</taxon>
    </lineage>
</organism>
<accession>A0A840KKJ1</accession>
<keyword evidence="4" id="KW-1185">Reference proteome</keyword>
<comment type="caution">
    <text evidence="3">The sequence shown here is derived from an EMBL/GenBank/DDBJ whole genome shotgun (WGS) entry which is preliminary data.</text>
</comment>
<dbReference type="AlphaFoldDB" id="A0A840KKJ1"/>
<protein>
    <recommendedName>
        <fullName evidence="5">Lipoprotein</fullName>
    </recommendedName>
</protein>
<evidence type="ECO:0000256" key="1">
    <source>
        <dbReference type="SAM" id="MobiDB-lite"/>
    </source>
</evidence>
<evidence type="ECO:0000313" key="4">
    <source>
        <dbReference type="Proteomes" id="UP000592180"/>
    </source>
</evidence>
<sequence length="178" mass="19756">MKRIFIFSATVILLLLQTSCICIKKCCTPEQIPQGLITNSQAYNLQTNYRNKQEQIQSGHAAVYADDVDSFWFSKEKLKEYICYAEEEASKNGKTVNGFRIYMGAYPLNSISDSKIGYNTVFIVPTEKKTLPPVNSNAKMSGSDASTETIEGNNSEDINSVSPLDYAGAGNPPKVFRQ</sequence>